<comment type="caution">
    <text evidence="1">The sequence shown here is derived from an EMBL/GenBank/DDBJ whole genome shotgun (WGS) entry which is preliminary data.</text>
</comment>
<feature type="non-terminal residue" evidence="1">
    <location>
        <position position="63"/>
    </location>
</feature>
<evidence type="ECO:0000313" key="2">
    <source>
        <dbReference type="Proteomes" id="UP000518904"/>
    </source>
</evidence>
<evidence type="ECO:0000313" key="1">
    <source>
        <dbReference type="EMBL" id="NMU86979.1"/>
    </source>
</evidence>
<dbReference type="AlphaFoldDB" id="A0A7Y0XG05"/>
<organism evidence="1 2">
    <name type="scientific">Vibrio parahaemolyticus</name>
    <dbReference type="NCBI Taxonomy" id="670"/>
    <lineage>
        <taxon>Bacteria</taxon>
        <taxon>Pseudomonadati</taxon>
        <taxon>Pseudomonadota</taxon>
        <taxon>Gammaproteobacteria</taxon>
        <taxon>Vibrionales</taxon>
        <taxon>Vibrionaceae</taxon>
        <taxon>Vibrio</taxon>
    </lineage>
</organism>
<protein>
    <recommendedName>
        <fullName evidence="3">Lipoprotein</fullName>
    </recommendedName>
</protein>
<proteinExistence type="predicted"/>
<sequence>MKYLNLLILSMLTAGCSVSKPYRDEKMYDLASQFKDLAQTVDGCIKFGEIMIDSGAHSLESVS</sequence>
<dbReference type="EMBL" id="JABCLB010002530">
    <property type="protein sequence ID" value="NMU86979.1"/>
    <property type="molecule type" value="Genomic_DNA"/>
</dbReference>
<reference evidence="1 2" key="1">
    <citation type="submission" date="2020-04" db="EMBL/GenBank/DDBJ databases">
        <title>Whole-genome sequencing of Vibrio spp. from China reveals different genetic environments of blaCTX-M-14 among diverse lineages.</title>
        <authorList>
            <person name="Zheng Z."/>
            <person name="Ye L."/>
            <person name="Chen S."/>
        </authorList>
    </citation>
    <scope>NUCLEOTIDE SEQUENCE [LARGE SCALE GENOMIC DNA]</scope>
    <source>
        <strain evidence="1 2">Vb0551</strain>
    </source>
</reference>
<dbReference type="Proteomes" id="UP000518904">
    <property type="component" value="Unassembled WGS sequence"/>
</dbReference>
<gene>
    <name evidence="1" type="ORF">HKB16_29455</name>
</gene>
<evidence type="ECO:0008006" key="3">
    <source>
        <dbReference type="Google" id="ProtNLM"/>
    </source>
</evidence>
<accession>A0A7Y0XG05</accession>
<name>A0A7Y0XG05_VIBPH</name>
<dbReference type="PROSITE" id="PS51257">
    <property type="entry name" value="PROKAR_LIPOPROTEIN"/>
    <property type="match status" value="1"/>
</dbReference>